<accession>A0ABR2LIQ2</accession>
<gene>
    <name evidence="2" type="ORF">KSP40_PGU004693</name>
</gene>
<name>A0ABR2LIQ2_9ASPA</name>
<sequence length="110" mass="11644">MVQSRGSLAPSDDRPLRSGFGSYHIAREIGINTWQLQTNQEDGDEALAALLETSGATLLELVLNNIEKENREATDVGRLWGKGTGGGGGGSNRWGRRPTSGSTVEASGCK</sequence>
<evidence type="ECO:0000313" key="3">
    <source>
        <dbReference type="Proteomes" id="UP001412067"/>
    </source>
</evidence>
<feature type="region of interest" description="Disordered" evidence="1">
    <location>
        <begin position="75"/>
        <end position="110"/>
    </location>
</feature>
<evidence type="ECO:0000256" key="1">
    <source>
        <dbReference type="SAM" id="MobiDB-lite"/>
    </source>
</evidence>
<reference evidence="2 3" key="1">
    <citation type="journal article" date="2022" name="Nat. Plants">
        <title>Genomes of leafy and leafless Platanthera orchids illuminate the evolution of mycoheterotrophy.</title>
        <authorList>
            <person name="Li M.H."/>
            <person name="Liu K.W."/>
            <person name="Li Z."/>
            <person name="Lu H.C."/>
            <person name="Ye Q.L."/>
            <person name="Zhang D."/>
            <person name="Wang J.Y."/>
            <person name="Li Y.F."/>
            <person name="Zhong Z.M."/>
            <person name="Liu X."/>
            <person name="Yu X."/>
            <person name="Liu D.K."/>
            <person name="Tu X.D."/>
            <person name="Liu B."/>
            <person name="Hao Y."/>
            <person name="Liao X.Y."/>
            <person name="Jiang Y.T."/>
            <person name="Sun W.H."/>
            <person name="Chen J."/>
            <person name="Chen Y.Q."/>
            <person name="Ai Y."/>
            <person name="Zhai J.W."/>
            <person name="Wu S.S."/>
            <person name="Zhou Z."/>
            <person name="Hsiao Y.Y."/>
            <person name="Wu W.L."/>
            <person name="Chen Y.Y."/>
            <person name="Lin Y.F."/>
            <person name="Hsu J.L."/>
            <person name="Li C.Y."/>
            <person name="Wang Z.W."/>
            <person name="Zhao X."/>
            <person name="Zhong W.Y."/>
            <person name="Ma X.K."/>
            <person name="Ma L."/>
            <person name="Huang J."/>
            <person name="Chen G.Z."/>
            <person name="Huang M.Z."/>
            <person name="Huang L."/>
            <person name="Peng D.H."/>
            <person name="Luo Y.B."/>
            <person name="Zou S.Q."/>
            <person name="Chen S.P."/>
            <person name="Lan S."/>
            <person name="Tsai W.C."/>
            <person name="Van de Peer Y."/>
            <person name="Liu Z.J."/>
        </authorList>
    </citation>
    <scope>NUCLEOTIDE SEQUENCE [LARGE SCALE GENOMIC DNA]</scope>
    <source>
        <strain evidence="2">Lor288</strain>
    </source>
</reference>
<protein>
    <submittedName>
        <fullName evidence="2">Uncharacterized protein</fullName>
    </submittedName>
</protein>
<organism evidence="2 3">
    <name type="scientific">Platanthera guangdongensis</name>
    <dbReference type="NCBI Taxonomy" id="2320717"/>
    <lineage>
        <taxon>Eukaryota</taxon>
        <taxon>Viridiplantae</taxon>
        <taxon>Streptophyta</taxon>
        <taxon>Embryophyta</taxon>
        <taxon>Tracheophyta</taxon>
        <taxon>Spermatophyta</taxon>
        <taxon>Magnoliopsida</taxon>
        <taxon>Liliopsida</taxon>
        <taxon>Asparagales</taxon>
        <taxon>Orchidaceae</taxon>
        <taxon>Orchidoideae</taxon>
        <taxon>Orchideae</taxon>
        <taxon>Orchidinae</taxon>
        <taxon>Platanthera</taxon>
    </lineage>
</organism>
<keyword evidence="3" id="KW-1185">Reference proteome</keyword>
<proteinExistence type="predicted"/>
<comment type="caution">
    <text evidence="2">The sequence shown here is derived from an EMBL/GenBank/DDBJ whole genome shotgun (WGS) entry which is preliminary data.</text>
</comment>
<dbReference type="Proteomes" id="UP001412067">
    <property type="component" value="Unassembled WGS sequence"/>
</dbReference>
<feature type="compositionally biased region" description="Polar residues" evidence="1">
    <location>
        <begin position="99"/>
        <end position="110"/>
    </location>
</feature>
<feature type="compositionally biased region" description="Gly residues" evidence="1">
    <location>
        <begin position="80"/>
        <end position="92"/>
    </location>
</feature>
<dbReference type="EMBL" id="JBBWWR010000019">
    <property type="protein sequence ID" value="KAK8941788.1"/>
    <property type="molecule type" value="Genomic_DNA"/>
</dbReference>
<evidence type="ECO:0000313" key="2">
    <source>
        <dbReference type="EMBL" id="KAK8941788.1"/>
    </source>
</evidence>